<dbReference type="GO" id="GO:0005634">
    <property type="term" value="C:nucleus"/>
    <property type="evidence" value="ECO:0007669"/>
    <property type="project" value="TreeGrafter"/>
</dbReference>
<dbReference type="PRINTS" id="PR00625">
    <property type="entry name" value="JDOMAIN"/>
</dbReference>
<feature type="domain" description="J" evidence="3">
    <location>
        <begin position="16"/>
        <end position="83"/>
    </location>
</feature>
<dbReference type="InterPro" id="IPR052594">
    <property type="entry name" value="J_domain-containing_protein"/>
</dbReference>
<dbReference type="Pfam" id="PF00226">
    <property type="entry name" value="DnaJ"/>
    <property type="match status" value="1"/>
</dbReference>
<reference evidence="5" key="1">
    <citation type="submission" date="2025-08" db="UniProtKB">
        <authorList>
            <consortium name="RefSeq"/>
        </authorList>
    </citation>
    <scope>IDENTIFICATION</scope>
    <source>
        <tissue evidence="5">Entire body</tissue>
    </source>
</reference>
<dbReference type="SMART" id="SM00271">
    <property type="entry name" value="DnaJ"/>
    <property type="match status" value="1"/>
</dbReference>
<evidence type="ECO:0000313" key="4">
    <source>
        <dbReference type="Proteomes" id="UP000192223"/>
    </source>
</evidence>
<dbReference type="KEGG" id="apln:108736347"/>
<dbReference type="InParanoid" id="A0A1W4WW06"/>
<dbReference type="SUPFAM" id="SSF46565">
    <property type="entry name" value="Chaperone J-domain"/>
    <property type="match status" value="1"/>
</dbReference>
<dbReference type="RefSeq" id="XP_018324240.1">
    <property type="nucleotide sequence ID" value="XM_018468738.2"/>
</dbReference>
<dbReference type="FunFam" id="1.10.287.110:FF:000035">
    <property type="entry name" value="DnaJ homolog subfamily C member 9"/>
    <property type="match status" value="1"/>
</dbReference>
<dbReference type="PANTHER" id="PTHR44144">
    <property type="entry name" value="DNAJ HOMOLOG SUBFAMILY C MEMBER 9"/>
    <property type="match status" value="1"/>
</dbReference>
<keyword evidence="1" id="KW-0597">Phosphoprotein</keyword>
<evidence type="ECO:0000256" key="1">
    <source>
        <dbReference type="ARBA" id="ARBA00022553"/>
    </source>
</evidence>
<dbReference type="Gene3D" id="1.10.287.110">
    <property type="entry name" value="DnaJ domain"/>
    <property type="match status" value="1"/>
</dbReference>
<evidence type="ECO:0000259" key="3">
    <source>
        <dbReference type="PROSITE" id="PS50076"/>
    </source>
</evidence>
<dbReference type="GO" id="GO:0005737">
    <property type="term" value="C:cytoplasm"/>
    <property type="evidence" value="ECO:0007669"/>
    <property type="project" value="TreeGrafter"/>
</dbReference>
<dbReference type="OrthoDB" id="110024at2759"/>
<dbReference type="InterPro" id="IPR056453">
    <property type="entry name" value="HTH_DNAJC9"/>
</dbReference>
<dbReference type="FunCoup" id="A0A1W4WW06">
    <property type="interactions" value="2439"/>
</dbReference>
<organism evidence="4 5">
    <name type="scientific">Agrilus planipennis</name>
    <name type="common">Emerald ash borer</name>
    <name type="synonym">Agrilus marcopoli</name>
    <dbReference type="NCBI Taxonomy" id="224129"/>
    <lineage>
        <taxon>Eukaryota</taxon>
        <taxon>Metazoa</taxon>
        <taxon>Ecdysozoa</taxon>
        <taxon>Arthropoda</taxon>
        <taxon>Hexapoda</taxon>
        <taxon>Insecta</taxon>
        <taxon>Pterygota</taxon>
        <taxon>Neoptera</taxon>
        <taxon>Endopterygota</taxon>
        <taxon>Coleoptera</taxon>
        <taxon>Polyphaga</taxon>
        <taxon>Elateriformia</taxon>
        <taxon>Buprestoidea</taxon>
        <taxon>Buprestidae</taxon>
        <taxon>Agrilinae</taxon>
        <taxon>Agrilus</taxon>
    </lineage>
</organism>
<dbReference type="InterPro" id="IPR001623">
    <property type="entry name" value="DnaJ_domain"/>
</dbReference>
<name>A0A1W4WW06_AGRPL</name>
<dbReference type="PROSITE" id="PS50076">
    <property type="entry name" value="DNAJ_2"/>
    <property type="match status" value="1"/>
</dbReference>
<sequence>MANLRKLCEEYFGSKDFYDILNIDKTASQQEIKKAYYKLSLSVHPDRVEESEKAYATEKFKILGKIHSILQDKEKRKVYDDTGDFDEESDDFCNWLNYWKSMFKTITVDDIKNYEKSYIGSETEIRDIKKAYVSNKGNMDRILEMVPFSNCESEPRIIEIVQKLVDDGEVEAYKTFFNESKVKKLRRHKKYKKESEECADIDFEELSNQISKRQEERTKQFADMISSIEDKYSKNSKRKAITNGKEDNKSPNKKVRRSTRTSKK</sequence>
<feature type="region of interest" description="Disordered" evidence="2">
    <location>
        <begin position="232"/>
        <end position="264"/>
    </location>
</feature>
<dbReference type="PANTHER" id="PTHR44144:SF1">
    <property type="entry name" value="DNAJ HOMOLOG SUBFAMILY C MEMBER 9"/>
    <property type="match status" value="1"/>
</dbReference>
<proteinExistence type="predicted"/>
<dbReference type="InterPro" id="IPR036869">
    <property type="entry name" value="J_dom_sf"/>
</dbReference>
<dbReference type="PROSITE" id="PS00636">
    <property type="entry name" value="DNAJ_1"/>
    <property type="match status" value="1"/>
</dbReference>
<accession>A0A1W4WW06</accession>
<dbReference type="Proteomes" id="UP000192223">
    <property type="component" value="Unplaced"/>
</dbReference>
<dbReference type="GO" id="GO:0031072">
    <property type="term" value="F:heat shock protein binding"/>
    <property type="evidence" value="ECO:0007669"/>
    <property type="project" value="TreeGrafter"/>
</dbReference>
<feature type="compositionally biased region" description="Basic residues" evidence="2">
    <location>
        <begin position="251"/>
        <end position="264"/>
    </location>
</feature>
<keyword evidence="4" id="KW-1185">Reference proteome</keyword>
<evidence type="ECO:0000313" key="5">
    <source>
        <dbReference type="RefSeq" id="XP_018324240.1"/>
    </source>
</evidence>
<dbReference type="Pfam" id="PF23302">
    <property type="entry name" value="HTH_DNAJC9"/>
    <property type="match status" value="1"/>
</dbReference>
<gene>
    <name evidence="5" type="primary">LOC108736347</name>
</gene>
<dbReference type="GeneID" id="108736347"/>
<dbReference type="AlphaFoldDB" id="A0A1W4WW06"/>
<evidence type="ECO:0000256" key="2">
    <source>
        <dbReference type="SAM" id="MobiDB-lite"/>
    </source>
</evidence>
<dbReference type="STRING" id="224129.A0A1W4WW06"/>
<dbReference type="CDD" id="cd06257">
    <property type="entry name" value="DnaJ"/>
    <property type="match status" value="1"/>
</dbReference>
<dbReference type="InterPro" id="IPR018253">
    <property type="entry name" value="DnaJ_domain_CS"/>
</dbReference>
<protein>
    <submittedName>
        <fullName evidence="5">DnaJ homolog subfamily C member 9</fullName>
    </submittedName>
</protein>